<dbReference type="EMBL" id="GECZ01010707">
    <property type="protein sequence ID" value="JAS59062.1"/>
    <property type="molecule type" value="Transcribed_RNA"/>
</dbReference>
<evidence type="ECO:0000313" key="2">
    <source>
        <dbReference type="EMBL" id="JAS59062.1"/>
    </source>
</evidence>
<reference evidence="2" key="1">
    <citation type="submission" date="2015-11" db="EMBL/GenBank/DDBJ databases">
        <title>De novo transcriptome assembly of four potential Pierce s Disease insect vectors from Arizona vineyards.</title>
        <authorList>
            <person name="Tassone E.E."/>
        </authorList>
    </citation>
    <scope>NUCLEOTIDE SEQUENCE</scope>
</reference>
<organism evidence="2">
    <name type="scientific">Cuerna arida</name>
    <dbReference type="NCBI Taxonomy" id="1464854"/>
    <lineage>
        <taxon>Eukaryota</taxon>
        <taxon>Metazoa</taxon>
        <taxon>Ecdysozoa</taxon>
        <taxon>Arthropoda</taxon>
        <taxon>Hexapoda</taxon>
        <taxon>Insecta</taxon>
        <taxon>Pterygota</taxon>
        <taxon>Neoptera</taxon>
        <taxon>Paraneoptera</taxon>
        <taxon>Hemiptera</taxon>
        <taxon>Auchenorrhyncha</taxon>
        <taxon>Membracoidea</taxon>
        <taxon>Cicadellidae</taxon>
        <taxon>Cicadellinae</taxon>
        <taxon>Proconiini</taxon>
        <taxon>Cuerna</taxon>
    </lineage>
</organism>
<feature type="compositionally biased region" description="Acidic residues" evidence="1">
    <location>
        <begin position="49"/>
        <end position="70"/>
    </location>
</feature>
<gene>
    <name evidence="2" type="ORF">g.49630</name>
</gene>
<name>A0A1B6G9F2_9HEMI</name>
<feature type="compositionally biased region" description="Low complexity" evidence="1">
    <location>
        <begin position="71"/>
        <end position="83"/>
    </location>
</feature>
<evidence type="ECO:0000256" key="1">
    <source>
        <dbReference type="SAM" id="MobiDB-lite"/>
    </source>
</evidence>
<sequence>GEVEGKTNYPRSYILNTPLGTIRRNRKQLITVLKNNDQHRNSKMTLPNPEEDEKEIEEPEEEYRNEDNENLETNGNNNENLETSRNGKSETKDSRPKRNRRPPRRFSNSDYEPTK</sequence>
<protein>
    <submittedName>
        <fullName evidence="2">Uncharacterized protein</fullName>
    </submittedName>
</protein>
<feature type="non-terminal residue" evidence="2">
    <location>
        <position position="1"/>
    </location>
</feature>
<feature type="compositionally biased region" description="Polar residues" evidence="1">
    <location>
        <begin position="106"/>
        <end position="115"/>
    </location>
</feature>
<accession>A0A1B6G9F2</accession>
<feature type="compositionally biased region" description="Basic and acidic residues" evidence="1">
    <location>
        <begin position="85"/>
        <end position="96"/>
    </location>
</feature>
<proteinExistence type="predicted"/>
<dbReference type="AlphaFoldDB" id="A0A1B6G9F2"/>
<feature type="region of interest" description="Disordered" evidence="1">
    <location>
        <begin position="31"/>
        <end position="115"/>
    </location>
</feature>